<name>A0A7C9NX32_9GAMM</name>
<accession>A0A7C9NX32</accession>
<comment type="caution">
    <text evidence="7">The sequence shown here is derived from an EMBL/GenBank/DDBJ whole genome shotgun (WGS) entry which is preliminary data.</text>
</comment>
<dbReference type="RefSeq" id="WP_162218335.1">
    <property type="nucleotide sequence ID" value="NZ_JAAEHK010000008.1"/>
</dbReference>
<evidence type="ECO:0000313" key="8">
    <source>
        <dbReference type="Proteomes" id="UP000480312"/>
    </source>
</evidence>
<reference evidence="7 8" key="1">
    <citation type="submission" date="2020-01" db="EMBL/GenBank/DDBJ databases">
        <title>Whole genome sequencing of Halomonas alkaliphila strain LS44.</title>
        <authorList>
            <person name="Kumar S."/>
            <person name="Paul D."/>
            <person name="Shouche Y."/>
            <person name="Suryavanshi M.V."/>
        </authorList>
    </citation>
    <scope>NUCLEOTIDE SEQUENCE [LARGE SCALE GENOMIC DNA]</scope>
    <source>
        <strain evidence="7 8">LS44</strain>
    </source>
</reference>
<keyword evidence="3 4" id="KW-0408">Iron</keyword>
<dbReference type="PANTHER" id="PTHR35008">
    <property type="entry name" value="BLL4482 PROTEIN-RELATED"/>
    <property type="match status" value="1"/>
</dbReference>
<dbReference type="InterPro" id="IPR036909">
    <property type="entry name" value="Cyt_c-like_dom_sf"/>
</dbReference>
<evidence type="ECO:0000259" key="6">
    <source>
        <dbReference type="PROSITE" id="PS51007"/>
    </source>
</evidence>
<dbReference type="GO" id="GO:0009055">
    <property type="term" value="F:electron transfer activity"/>
    <property type="evidence" value="ECO:0007669"/>
    <property type="project" value="InterPro"/>
</dbReference>
<dbReference type="Pfam" id="PF21342">
    <property type="entry name" value="SoxA-TsdA_cyt-c"/>
    <property type="match status" value="1"/>
</dbReference>
<keyword evidence="5" id="KW-0732">Signal</keyword>
<dbReference type="AlphaFoldDB" id="A0A7C9NX32"/>
<evidence type="ECO:0000256" key="1">
    <source>
        <dbReference type="ARBA" id="ARBA00022617"/>
    </source>
</evidence>
<evidence type="ECO:0000256" key="3">
    <source>
        <dbReference type="ARBA" id="ARBA00023004"/>
    </source>
</evidence>
<dbReference type="EMBL" id="JAAEHK010000008">
    <property type="protein sequence ID" value="NDL70451.1"/>
    <property type="molecule type" value="Genomic_DNA"/>
</dbReference>
<dbReference type="InterPro" id="IPR009056">
    <property type="entry name" value="Cyt_c-like_dom"/>
</dbReference>
<organism evidence="7 8">
    <name type="scientific">Vreelandella alkaliphila</name>
    <dbReference type="NCBI Taxonomy" id="272774"/>
    <lineage>
        <taxon>Bacteria</taxon>
        <taxon>Pseudomonadati</taxon>
        <taxon>Pseudomonadota</taxon>
        <taxon>Gammaproteobacteria</taxon>
        <taxon>Oceanospirillales</taxon>
        <taxon>Halomonadaceae</taxon>
        <taxon>Vreelandella</taxon>
    </lineage>
</organism>
<dbReference type="OrthoDB" id="9779283at2"/>
<feature type="chain" id="PRO_5028887568" evidence="5">
    <location>
        <begin position="28"/>
        <end position="354"/>
    </location>
</feature>
<dbReference type="PROSITE" id="PS51007">
    <property type="entry name" value="CYTC"/>
    <property type="match status" value="2"/>
</dbReference>
<gene>
    <name evidence="7" type="ORF">GPL32_08000</name>
</gene>
<keyword evidence="2 4" id="KW-0479">Metal-binding</keyword>
<dbReference type="GO" id="GO:0046872">
    <property type="term" value="F:metal ion binding"/>
    <property type="evidence" value="ECO:0007669"/>
    <property type="project" value="UniProtKB-KW"/>
</dbReference>
<dbReference type="GO" id="GO:0020037">
    <property type="term" value="F:heme binding"/>
    <property type="evidence" value="ECO:0007669"/>
    <property type="project" value="InterPro"/>
</dbReference>
<dbReference type="Proteomes" id="UP000480312">
    <property type="component" value="Unassembled WGS sequence"/>
</dbReference>
<protein>
    <submittedName>
        <fullName evidence="7">C-type cytochrome</fullName>
    </submittedName>
</protein>
<proteinExistence type="predicted"/>
<feature type="domain" description="Cytochrome c" evidence="6">
    <location>
        <begin position="79"/>
        <end position="209"/>
    </location>
</feature>
<evidence type="ECO:0000256" key="2">
    <source>
        <dbReference type="ARBA" id="ARBA00022723"/>
    </source>
</evidence>
<dbReference type="PANTHER" id="PTHR35008:SF9">
    <property type="entry name" value="CYTOCHROME C DOMAIN-CONTAINING PROTEIN"/>
    <property type="match status" value="1"/>
</dbReference>
<evidence type="ECO:0000256" key="4">
    <source>
        <dbReference type="PROSITE-ProRule" id="PRU00433"/>
    </source>
</evidence>
<feature type="domain" description="Cytochrome c" evidence="6">
    <location>
        <begin position="202"/>
        <end position="287"/>
    </location>
</feature>
<dbReference type="SUPFAM" id="SSF46626">
    <property type="entry name" value="Cytochrome c"/>
    <property type="match status" value="2"/>
</dbReference>
<evidence type="ECO:0000256" key="5">
    <source>
        <dbReference type="SAM" id="SignalP"/>
    </source>
</evidence>
<feature type="signal peptide" evidence="5">
    <location>
        <begin position="1"/>
        <end position="27"/>
    </location>
</feature>
<dbReference type="InterPro" id="IPR051459">
    <property type="entry name" value="Cytochrome_c-type_DH"/>
</dbReference>
<dbReference type="Gene3D" id="1.10.760.10">
    <property type="entry name" value="Cytochrome c-like domain"/>
    <property type="match status" value="2"/>
</dbReference>
<sequence>MSLHKKRLVLVLAGCSLATGLAVSAFAASDANDTVQAEGAPYQGLVELGFPAPQEGELVHVPPTMADLDDADIHPELKKVIRYGYDLFTNTQQLRDEYVYNDMNCSSCHLGEGRQPFSAPVWAAAVTLPDFRGKNQHVNNLEERIAGCFAYSMNGTPPAYGSDEMLALSAYHQWLATGAPMYPSQPIYGRGFPAPDEPAEAPDYSRGEAAYQENCAICHQADGSGHYENGQYVFPPPWGDGSNNWGAGIVRVDTAAGFIHNNMPLGQPRSLSEQDAWDIAFYMSSQERPQDPRYNGDVAETLERFGPTFHNRSLYGQAREQDGHVLGDHANYGEKGDIKPWNVGVPRFEKLAEE</sequence>
<dbReference type="Pfam" id="PF00034">
    <property type="entry name" value="Cytochrom_C"/>
    <property type="match status" value="1"/>
</dbReference>
<evidence type="ECO:0000313" key="7">
    <source>
        <dbReference type="EMBL" id="NDL70451.1"/>
    </source>
</evidence>
<keyword evidence="1 4" id="KW-0349">Heme</keyword>